<feature type="transmembrane region" description="Helical" evidence="6">
    <location>
        <begin position="167"/>
        <end position="191"/>
    </location>
</feature>
<dbReference type="Pfam" id="PF03600">
    <property type="entry name" value="CitMHS"/>
    <property type="match status" value="1"/>
</dbReference>
<organism evidence="9 10">
    <name type="scientific">Prauserella flavalba</name>
    <dbReference type="NCBI Taxonomy" id="1477506"/>
    <lineage>
        <taxon>Bacteria</taxon>
        <taxon>Bacillati</taxon>
        <taxon>Actinomycetota</taxon>
        <taxon>Actinomycetes</taxon>
        <taxon>Pseudonocardiales</taxon>
        <taxon>Pseudonocardiaceae</taxon>
        <taxon>Prauserella</taxon>
    </lineage>
</organism>
<feature type="domain" description="Citrate transporter-like" evidence="7">
    <location>
        <begin position="247"/>
        <end position="415"/>
    </location>
</feature>
<accession>A0A318LXA9</accession>
<keyword evidence="10" id="KW-1185">Reference proteome</keyword>
<name>A0A318LXA9_9PSEU</name>
<sequence length="429" mass="43968">MVHTLSILVLVAVFTVATLTPVNMGILAFVAAFLVGTVSGVTLEDVLGYFPGDTFVLVVGITLLFGVAKVNGTIDLVVAASLRLVKGRRWAIVWLMFGLAAVLMSLGSVLAVGMLAPIAMPIAARYRINPLLMGMMLSHGALSTAFSPITVYGAFSSELVSDAGINLSPLLMFVVPFAFNVVIAAVLFLVLGRDLFKGGPDDRVELPGPQEPTGAGGAVGTIAPPRASQAVEVTPMRLLTLTGMLALLVLGAFGLDVGVAAFVVATALLLLAPNGHKSSGEHIAWPAVLLVCGMLSYMAVLQENGTLDLLGDAAVALGSPVLAALLLCLSVAIVSAFGSSIGTLGIALPLAFPLLAGGEIGAVGFIVALGFCSTVVDVSPFSTNGVIVLAQAQVPDKRRFQRQMLGYTGLVVVGAPLLSWAVAILPSSL</sequence>
<evidence type="ECO:0000256" key="3">
    <source>
        <dbReference type="ARBA" id="ARBA00022692"/>
    </source>
</evidence>
<feature type="transmembrane region" description="Helical" evidence="6">
    <location>
        <begin position="350"/>
        <end position="376"/>
    </location>
</feature>
<dbReference type="Proteomes" id="UP000247892">
    <property type="component" value="Unassembled WGS sequence"/>
</dbReference>
<evidence type="ECO:0000256" key="2">
    <source>
        <dbReference type="ARBA" id="ARBA00022448"/>
    </source>
</evidence>
<keyword evidence="5 6" id="KW-0472">Membrane</keyword>
<dbReference type="GO" id="GO:0055085">
    <property type="term" value="P:transmembrane transport"/>
    <property type="evidence" value="ECO:0007669"/>
    <property type="project" value="InterPro"/>
</dbReference>
<feature type="domain" description="Dicarboxylate carrier MatC N-terminal" evidence="8">
    <location>
        <begin position="2"/>
        <end position="142"/>
    </location>
</feature>
<dbReference type="EMBL" id="MASU01000003">
    <property type="protein sequence ID" value="PXY37358.1"/>
    <property type="molecule type" value="Genomic_DNA"/>
</dbReference>
<feature type="transmembrane region" description="Helical" evidence="6">
    <location>
        <begin position="131"/>
        <end position="155"/>
    </location>
</feature>
<evidence type="ECO:0000256" key="1">
    <source>
        <dbReference type="ARBA" id="ARBA00004141"/>
    </source>
</evidence>
<evidence type="ECO:0000313" key="9">
    <source>
        <dbReference type="EMBL" id="PXY37358.1"/>
    </source>
</evidence>
<evidence type="ECO:0000259" key="7">
    <source>
        <dbReference type="Pfam" id="PF03600"/>
    </source>
</evidence>
<dbReference type="RefSeq" id="WP_110335151.1">
    <property type="nucleotide sequence ID" value="NZ_JBHVKT010000116.1"/>
</dbReference>
<dbReference type="AlphaFoldDB" id="A0A318LXA9"/>
<proteinExistence type="predicted"/>
<evidence type="ECO:0000256" key="6">
    <source>
        <dbReference type="SAM" id="Phobius"/>
    </source>
</evidence>
<dbReference type="OrthoDB" id="8738207at2"/>
<dbReference type="Pfam" id="PF07158">
    <property type="entry name" value="MatC_N"/>
    <property type="match status" value="1"/>
</dbReference>
<gene>
    <name evidence="9" type="ORF">BA062_06405</name>
</gene>
<keyword evidence="3 6" id="KW-0812">Transmembrane</keyword>
<feature type="transmembrane region" description="Helical" evidence="6">
    <location>
        <begin position="245"/>
        <end position="271"/>
    </location>
</feature>
<keyword evidence="2" id="KW-0813">Transport</keyword>
<dbReference type="InterPro" id="IPR009827">
    <property type="entry name" value="MatC_N"/>
</dbReference>
<feature type="transmembrane region" description="Helical" evidence="6">
    <location>
        <begin position="404"/>
        <end position="425"/>
    </location>
</feature>
<reference evidence="9 10" key="1">
    <citation type="submission" date="2016-07" db="EMBL/GenBank/DDBJ databases">
        <title>Draft genome sequence of Prauserella sp. YIM 121212, isolated from alkaline soil.</title>
        <authorList>
            <person name="Ruckert C."/>
            <person name="Albersmeier A."/>
            <person name="Jiang C.-L."/>
            <person name="Jiang Y."/>
            <person name="Kalinowski J."/>
            <person name="Schneider O."/>
            <person name="Winkler A."/>
            <person name="Zotchev S.B."/>
        </authorList>
    </citation>
    <scope>NUCLEOTIDE SEQUENCE [LARGE SCALE GENOMIC DNA]</scope>
    <source>
        <strain evidence="9 10">YIM 121212</strain>
    </source>
</reference>
<evidence type="ECO:0000313" key="10">
    <source>
        <dbReference type="Proteomes" id="UP000247892"/>
    </source>
</evidence>
<feature type="transmembrane region" description="Helical" evidence="6">
    <location>
        <begin position="283"/>
        <end position="301"/>
    </location>
</feature>
<feature type="transmembrane region" description="Helical" evidence="6">
    <location>
        <begin position="55"/>
        <end position="80"/>
    </location>
</feature>
<evidence type="ECO:0000259" key="8">
    <source>
        <dbReference type="Pfam" id="PF07158"/>
    </source>
</evidence>
<feature type="transmembrane region" description="Helical" evidence="6">
    <location>
        <begin position="313"/>
        <end position="338"/>
    </location>
</feature>
<feature type="transmembrane region" description="Helical" evidence="6">
    <location>
        <begin position="92"/>
        <end position="119"/>
    </location>
</feature>
<comment type="subcellular location">
    <subcellularLocation>
        <location evidence="1">Membrane</location>
        <topology evidence="1">Multi-pass membrane protein</topology>
    </subcellularLocation>
</comment>
<feature type="transmembrane region" description="Helical" evidence="6">
    <location>
        <begin position="7"/>
        <end position="35"/>
    </location>
</feature>
<dbReference type="InterPro" id="IPR004680">
    <property type="entry name" value="Cit_transptr-like_dom"/>
</dbReference>
<protein>
    <submittedName>
        <fullName evidence="9">C4-dicarboxylate ABC transporter</fullName>
    </submittedName>
</protein>
<dbReference type="GO" id="GO:0016020">
    <property type="term" value="C:membrane"/>
    <property type="evidence" value="ECO:0007669"/>
    <property type="project" value="UniProtKB-SubCell"/>
</dbReference>
<evidence type="ECO:0000256" key="4">
    <source>
        <dbReference type="ARBA" id="ARBA00022989"/>
    </source>
</evidence>
<evidence type="ECO:0000256" key="5">
    <source>
        <dbReference type="ARBA" id="ARBA00023136"/>
    </source>
</evidence>
<comment type="caution">
    <text evidence="9">The sequence shown here is derived from an EMBL/GenBank/DDBJ whole genome shotgun (WGS) entry which is preliminary data.</text>
</comment>
<keyword evidence="4 6" id="KW-1133">Transmembrane helix</keyword>